<dbReference type="AlphaFoldDB" id="A0A1V8Y817"/>
<feature type="transmembrane region" description="Helical" evidence="1">
    <location>
        <begin position="126"/>
        <end position="144"/>
    </location>
</feature>
<keyword evidence="1" id="KW-0812">Transmembrane</keyword>
<proteinExistence type="predicted"/>
<feature type="transmembrane region" description="Helical" evidence="1">
    <location>
        <begin position="79"/>
        <end position="100"/>
    </location>
</feature>
<gene>
    <name evidence="2" type="ORF">BH747_11325</name>
</gene>
<keyword evidence="1" id="KW-0472">Membrane</keyword>
<dbReference type="RefSeq" id="WP_081184609.1">
    <property type="nucleotide sequence ID" value="NZ_MJEA01000014.1"/>
</dbReference>
<dbReference type="EMBL" id="MJEA01000014">
    <property type="protein sequence ID" value="OQO68749.1"/>
    <property type="molecule type" value="Genomic_DNA"/>
</dbReference>
<keyword evidence="1" id="KW-1133">Transmembrane helix</keyword>
<name>A0A1V8Y817_9ENTE</name>
<feature type="transmembrane region" description="Helical" evidence="1">
    <location>
        <begin position="51"/>
        <end position="67"/>
    </location>
</feature>
<protein>
    <submittedName>
        <fullName evidence="2">Uncharacterized protein</fullName>
    </submittedName>
</protein>
<comment type="caution">
    <text evidence="2">The sequence shown here is derived from an EMBL/GenBank/DDBJ whole genome shotgun (WGS) entry which is preliminary data.</text>
</comment>
<evidence type="ECO:0000313" key="3">
    <source>
        <dbReference type="Proteomes" id="UP000192477"/>
    </source>
</evidence>
<evidence type="ECO:0000256" key="1">
    <source>
        <dbReference type="SAM" id="Phobius"/>
    </source>
</evidence>
<accession>A0A1V8Y817</accession>
<feature type="transmembrane region" description="Helical" evidence="1">
    <location>
        <begin position="12"/>
        <end position="31"/>
    </location>
</feature>
<organism evidence="2 3">
    <name type="scientific">Enterococcus villorum</name>
    <dbReference type="NCBI Taxonomy" id="112904"/>
    <lineage>
        <taxon>Bacteria</taxon>
        <taxon>Bacillati</taxon>
        <taxon>Bacillota</taxon>
        <taxon>Bacilli</taxon>
        <taxon>Lactobacillales</taxon>
        <taxon>Enterococcaceae</taxon>
        <taxon>Enterococcus</taxon>
    </lineage>
</organism>
<sequence length="156" mass="18184">MKKKIKLEYLYLFFWFFPIFLLPFTWVNAIVQGAEILGLIRGTGIVVIKNFPVLTMIYFLVSVSLLLTHKFVHSYNWQLLHFIFMLVFTSIFSVLPRIIIGPNGLSESGIKDTQYTTMYLLTIKPSFYLAIVSFFLAVGFYFATKVRIKEETIRES</sequence>
<dbReference type="Proteomes" id="UP000192477">
    <property type="component" value="Unassembled WGS sequence"/>
</dbReference>
<dbReference type="OrthoDB" id="2188105at2"/>
<dbReference type="STRING" id="112904.BH747_11325"/>
<evidence type="ECO:0000313" key="2">
    <source>
        <dbReference type="EMBL" id="OQO68749.1"/>
    </source>
</evidence>
<reference evidence="2 3" key="1">
    <citation type="journal article" date="2017" name="BMC Microbiol.">
        <title>Comparative genomics of Enterococcus spp. isolated from bovine feces.</title>
        <authorList>
            <person name="Beukers A.G."/>
            <person name="Zaheer R."/>
            <person name="Goji N."/>
            <person name="Amoako K.K."/>
            <person name="Chaves A.V."/>
            <person name="Ward M.P."/>
            <person name="McAllister T.A."/>
        </authorList>
    </citation>
    <scope>NUCLEOTIDE SEQUENCE [LARGE SCALE GENOMIC DNA]</scope>
    <source>
        <strain evidence="2 3">F1129D 143</strain>
    </source>
</reference>